<protein>
    <recommendedName>
        <fullName evidence="4">CARDB domain-containing protein</fullName>
    </recommendedName>
</protein>
<evidence type="ECO:0008006" key="4">
    <source>
        <dbReference type="Google" id="ProtNLM"/>
    </source>
</evidence>
<evidence type="ECO:0000256" key="1">
    <source>
        <dbReference type="SAM" id="Phobius"/>
    </source>
</evidence>
<dbReference type="RefSeq" id="WP_192819423.1">
    <property type="nucleotide sequence ID" value="NZ_CP062310.1"/>
</dbReference>
<sequence length="162" mass="17606">MVVLQPQTKLEHQRGPLLMIYPVPPELNLGVGGTGTVRVWIRNYGDQPAINSTLYVHGSRDVNMTADGIHWGSNLTVKVGVVPQGKDVVQVLFVRLNSARNASVTLILISDNADPAVAYFSVYYLKPGGGEYTEYVPWVLAILGAGLALLLVVKIRPSRKNA</sequence>
<dbReference type="KEGG" id="thel:IG193_03040"/>
<reference evidence="2 3" key="1">
    <citation type="submission" date="2020-10" db="EMBL/GenBank/DDBJ databases">
        <title>Thermofilum lucidum 3507LT sp. nov. a novel member of Thermofilaceae family isolated from Chile hot spring, and proposal of description order Thermofilales.</title>
        <authorList>
            <person name="Zayulina K.S."/>
            <person name="Elcheninov A.G."/>
            <person name="Toshchakov S.V."/>
            <person name="Kublanov I.V."/>
        </authorList>
    </citation>
    <scope>NUCLEOTIDE SEQUENCE [LARGE SCALE GENOMIC DNA]</scope>
    <source>
        <strain evidence="2 3">3507LT</strain>
    </source>
</reference>
<keyword evidence="1" id="KW-0812">Transmembrane</keyword>
<keyword evidence="3" id="KW-1185">Reference proteome</keyword>
<accession>A0A7L9FIJ5</accession>
<dbReference type="EMBL" id="CP062310">
    <property type="protein sequence ID" value="QOJ79451.1"/>
    <property type="molecule type" value="Genomic_DNA"/>
</dbReference>
<dbReference type="GeneID" id="59148838"/>
<dbReference type="InParanoid" id="A0A7L9FIJ5"/>
<dbReference type="Proteomes" id="UP000594121">
    <property type="component" value="Chromosome"/>
</dbReference>
<name>A0A7L9FIJ5_9CREN</name>
<keyword evidence="1" id="KW-1133">Transmembrane helix</keyword>
<proteinExistence type="predicted"/>
<evidence type="ECO:0000313" key="2">
    <source>
        <dbReference type="EMBL" id="QOJ79451.1"/>
    </source>
</evidence>
<evidence type="ECO:0000313" key="3">
    <source>
        <dbReference type="Proteomes" id="UP000594121"/>
    </source>
</evidence>
<keyword evidence="1" id="KW-0472">Membrane</keyword>
<organism evidence="2 3">
    <name type="scientific">Infirmifilum lucidum</name>
    <dbReference type="NCBI Taxonomy" id="2776706"/>
    <lineage>
        <taxon>Archaea</taxon>
        <taxon>Thermoproteota</taxon>
        <taxon>Thermoprotei</taxon>
        <taxon>Thermofilales</taxon>
        <taxon>Thermofilaceae</taxon>
        <taxon>Infirmifilum</taxon>
    </lineage>
</organism>
<dbReference type="AlphaFoldDB" id="A0A7L9FIJ5"/>
<feature type="transmembrane region" description="Helical" evidence="1">
    <location>
        <begin position="135"/>
        <end position="153"/>
    </location>
</feature>
<gene>
    <name evidence="2" type="ORF">IG193_03040</name>
</gene>